<name>A0A4V2JZ86_9APHY</name>
<dbReference type="EMBL" id="ML143498">
    <property type="protein sequence ID" value="TBU23673.1"/>
    <property type="molecule type" value="Genomic_DNA"/>
</dbReference>
<dbReference type="AlphaFoldDB" id="A0A4V2JZ86"/>
<dbReference type="Proteomes" id="UP000292957">
    <property type="component" value="Unassembled WGS sequence"/>
</dbReference>
<organism evidence="1">
    <name type="scientific">Dichomitus squalens</name>
    <dbReference type="NCBI Taxonomy" id="114155"/>
    <lineage>
        <taxon>Eukaryota</taxon>
        <taxon>Fungi</taxon>
        <taxon>Dikarya</taxon>
        <taxon>Basidiomycota</taxon>
        <taxon>Agaricomycotina</taxon>
        <taxon>Agaricomycetes</taxon>
        <taxon>Polyporales</taxon>
        <taxon>Polyporaceae</taxon>
        <taxon>Dichomitus</taxon>
    </lineage>
</organism>
<gene>
    <name evidence="1" type="ORF">BD311DRAFT_817659</name>
</gene>
<protein>
    <submittedName>
        <fullName evidence="1">Uncharacterized protein</fullName>
    </submittedName>
</protein>
<sequence>MSHLPVSEDGRSWTPQGPGFDPGSSTFRYELPVVKVTWPEKTVTRSHAYLMGKPTFRALELLGHGMRGYVAYECETGRFVWLKDMWCASYMLTKTEGEVLWKLNAAGVSHVPTLVCDGNVHDQATITAYWWERIQARSDTLYQSTPVRSS</sequence>
<evidence type="ECO:0000313" key="1">
    <source>
        <dbReference type="EMBL" id="TBU23673.1"/>
    </source>
</evidence>
<reference evidence="1" key="1">
    <citation type="submission" date="2019-01" db="EMBL/GenBank/DDBJ databases">
        <title>Draft genome sequences of three monokaryotic isolates of the white-rot basidiomycete fungus Dichomitus squalens.</title>
        <authorList>
            <consortium name="DOE Joint Genome Institute"/>
            <person name="Lopez S.C."/>
            <person name="Andreopoulos B."/>
            <person name="Pangilinan J."/>
            <person name="Lipzen A."/>
            <person name="Riley R."/>
            <person name="Ahrendt S."/>
            <person name="Ng V."/>
            <person name="Barry K."/>
            <person name="Daum C."/>
            <person name="Grigoriev I.V."/>
            <person name="Hilden K.S."/>
            <person name="Makela M.R."/>
            <person name="de Vries R.P."/>
        </authorList>
    </citation>
    <scope>NUCLEOTIDE SEQUENCE [LARGE SCALE GENOMIC DNA]</scope>
    <source>
        <strain evidence="1">OM18370.1</strain>
    </source>
</reference>
<accession>A0A4V2JZ86</accession>
<dbReference type="OrthoDB" id="2751752at2759"/>
<proteinExistence type="predicted"/>